<dbReference type="Proteomes" id="UP001341840">
    <property type="component" value="Unassembled WGS sequence"/>
</dbReference>
<evidence type="ECO:0000313" key="2">
    <source>
        <dbReference type="EMBL" id="MED6219191.1"/>
    </source>
</evidence>
<accession>A0ABU6ZBH4</accession>
<proteinExistence type="predicted"/>
<organism evidence="2 3">
    <name type="scientific">Stylosanthes scabra</name>
    <dbReference type="NCBI Taxonomy" id="79078"/>
    <lineage>
        <taxon>Eukaryota</taxon>
        <taxon>Viridiplantae</taxon>
        <taxon>Streptophyta</taxon>
        <taxon>Embryophyta</taxon>
        <taxon>Tracheophyta</taxon>
        <taxon>Spermatophyta</taxon>
        <taxon>Magnoliopsida</taxon>
        <taxon>eudicotyledons</taxon>
        <taxon>Gunneridae</taxon>
        <taxon>Pentapetalae</taxon>
        <taxon>rosids</taxon>
        <taxon>fabids</taxon>
        <taxon>Fabales</taxon>
        <taxon>Fabaceae</taxon>
        <taxon>Papilionoideae</taxon>
        <taxon>50 kb inversion clade</taxon>
        <taxon>dalbergioids sensu lato</taxon>
        <taxon>Dalbergieae</taxon>
        <taxon>Pterocarpus clade</taxon>
        <taxon>Stylosanthes</taxon>
    </lineage>
</organism>
<feature type="region of interest" description="Disordered" evidence="1">
    <location>
        <begin position="301"/>
        <end position="346"/>
    </location>
</feature>
<comment type="caution">
    <text evidence="2">The sequence shown here is derived from an EMBL/GenBank/DDBJ whole genome shotgun (WGS) entry which is preliminary data.</text>
</comment>
<feature type="region of interest" description="Disordered" evidence="1">
    <location>
        <begin position="182"/>
        <end position="281"/>
    </location>
</feature>
<feature type="compositionally biased region" description="Low complexity" evidence="1">
    <location>
        <begin position="197"/>
        <end position="211"/>
    </location>
</feature>
<dbReference type="EMBL" id="JASCZI010272013">
    <property type="protein sequence ID" value="MED6219191.1"/>
    <property type="molecule type" value="Genomic_DNA"/>
</dbReference>
<evidence type="ECO:0000256" key="1">
    <source>
        <dbReference type="SAM" id="MobiDB-lite"/>
    </source>
</evidence>
<feature type="compositionally biased region" description="Basic and acidic residues" evidence="1">
    <location>
        <begin position="186"/>
        <end position="196"/>
    </location>
</feature>
<gene>
    <name evidence="2" type="ORF">PIB30_033606</name>
</gene>
<reference evidence="2 3" key="1">
    <citation type="journal article" date="2023" name="Plants (Basel)">
        <title>Bridging the Gap: Combining Genomics and Transcriptomics Approaches to Understand Stylosanthes scabra, an Orphan Legume from the Brazilian Caatinga.</title>
        <authorList>
            <person name="Ferreira-Neto J.R.C."/>
            <person name="da Silva M.D."/>
            <person name="Binneck E."/>
            <person name="de Melo N.F."/>
            <person name="da Silva R.H."/>
            <person name="de Melo A.L.T.M."/>
            <person name="Pandolfi V."/>
            <person name="Bustamante F.O."/>
            <person name="Brasileiro-Vidal A.C."/>
            <person name="Benko-Iseppon A.M."/>
        </authorList>
    </citation>
    <scope>NUCLEOTIDE SEQUENCE [LARGE SCALE GENOMIC DNA]</scope>
    <source>
        <tissue evidence="2">Leaves</tissue>
    </source>
</reference>
<evidence type="ECO:0000313" key="3">
    <source>
        <dbReference type="Proteomes" id="UP001341840"/>
    </source>
</evidence>
<feature type="compositionally biased region" description="Acidic residues" evidence="1">
    <location>
        <begin position="246"/>
        <end position="275"/>
    </location>
</feature>
<name>A0ABU6ZBH4_9FABA</name>
<feature type="compositionally biased region" description="Basic and acidic residues" evidence="1">
    <location>
        <begin position="316"/>
        <end position="329"/>
    </location>
</feature>
<protein>
    <submittedName>
        <fullName evidence="2">Uncharacterized protein</fullName>
    </submittedName>
</protein>
<keyword evidence="3" id="KW-1185">Reference proteome</keyword>
<sequence length="346" mass="39659">MRTHLDVGGTPKRRIRHRCWIGSLTPPPYLHRLRVNSSNADLLESIMGSVPHSWYAKDMRRFLLGDSSSDLGHSSDYRDNDPTPVLDILTWLHPVTPFLNVPTPSARDKGFQLQRRKCLPRAGVYIHLNFKFNYEDSDERVNSDLVVVKTRRYHFDDEPFTHPLHSVRFDPNHPYELPVKSLLGLRLREPSKKKDSTSPGSGSSRRTSPTPQYSPLGSMTRLGSKDGFPYSRPTEEGDEVEKNENDIGIDEEGDKNEEAEEEEEYPVEDVPEEEMLAIPRPMDMEADEDYLQYLEELQRRPEYSLAHSNQAFAQHPSDDMRSKSSDGHSQHSFNLSDFWPPLVGAS</sequence>